<gene>
    <name evidence="1" type="ORF">KGMB02408_00380</name>
</gene>
<dbReference type="RefSeq" id="WP_125039522.1">
    <property type="nucleotide sequence ID" value="NZ_BHWB01000001.1"/>
</dbReference>
<evidence type="ECO:0000313" key="2">
    <source>
        <dbReference type="Proteomes" id="UP000288079"/>
    </source>
</evidence>
<organism evidence="1 2">
    <name type="scientific">Bacteroides faecalis</name>
    <dbReference type="NCBI Taxonomy" id="2447885"/>
    <lineage>
        <taxon>Bacteria</taxon>
        <taxon>Pseudomonadati</taxon>
        <taxon>Bacteroidota</taxon>
        <taxon>Bacteroidia</taxon>
        <taxon>Bacteroidales</taxon>
        <taxon>Bacteroidaceae</taxon>
        <taxon>Bacteroides</taxon>
    </lineage>
</organism>
<comment type="caution">
    <text evidence="1">The sequence shown here is derived from an EMBL/GenBank/DDBJ whole genome shotgun (WGS) entry which is preliminary data.</text>
</comment>
<dbReference type="OrthoDB" id="1014719at2"/>
<proteinExistence type="predicted"/>
<sequence length="324" mass="37610">MVRVKIFFLLIITLSVISYGGEKSKKNITDSSQKEVALNESSSENNIKLQEKETIDTPIANSKAVAMLKKFYSGYLSPSSRREQILKLHTEYMTEAMQNKIWRMGANTDINAVIRAQDVPEDSCETLKIKELGNDWYMVKYTFGKGGEYEQQYNIPVKVVKENDRCLIAYITPQYEGQMYGDSLWCHASTFPTVDHSEPFAFVKSFYELYTAKYGCLIPNLQQELAALRTENLTSKAQELFNKAEESNRLDGYKEYDLLIRGFDFEYLWRSSLKVRPLDKANTYRVGYKTPQYAEMREVTVEVIKKDGKYYINDIQNEDSKYFL</sequence>
<dbReference type="EMBL" id="BHWB01000001">
    <property type="protein sequence ID" value="GCB33093.1"/>
    <property type="molecule type" value="Genomic_DNA"/>
</dbReference>
<dbReference type="AlphaFoldDB" id="A0A401LNL2"/>
<evidence type="ECO:0008006" key="3">
    <source>
        <dbReference type="Google" id="ProtNLM"/>
    </source>
</evidence>
<evidence type="ECO:0000313" key="1">
    <source>
        <dbReference type="EMBL" id="GCB33093.1"/>
    </source>
</evidence>
<reference evidence="1 2" key="1">
    <citation type="submission" date="2018-10" db="EMBL/GenBank/DDBJ databases">
        <title>Draft Genome Sequence of Bacteroides sp. KCTC 15687.</title>
        <authorList>
            <person name="Yu S.Y."/>
            <person name="Kim J.S."/>
            <person name="Oh B.S."/>
            <person name="Park S.H."/>
            <person name="Kang S.W."/>
            <person name="Park J.E."/>
            <person name="Choi S.H."/>
            <person name="Han K.I."/>
            <person name="Lee K.C."/>
            <person name="Eom M.K."/>
            <person name="Suh M.K."/>
            <person name="Lee D.H."/>
            <person name="Yoon H."/>
            <person name="Kim B."/>
            <person name="Yang S.J."/>
            <person name="Lee J.S."/>
            <person name="Lee J.H."/>
        </authorList>
    </citation>
    <scope>NUCLEOTIDE SEQUENCE [LARGE SCALE GENOMIC DNA]</scope>
    <source>
        <strain evidence="1 2">KCTC 15687</strain>
    </source>
</reference>
<protein>
    <recommendedName>
        <fullName evidence="3">DUF3828 domain-containing protein</fullName>
    </recommendedName>
</protein>
<keyword evidence="2" id="KW-1185">Reference proteome</keyword>
<name>A0A401LNL2_9BACE</name>
<dbReference type="Proteomes" id="UP000288079">
    <property type="component" value="Unassembled WGS sequence"/>
</dbReference>
<accession>A0A401LNL2</accession>
<dbReference type="Gene3D" id="3.10.450.50">
    <property type="match status" value="2"/>
</dbReference>